<keyword evidence="2" id="KW-1185">Reference proteome</keyword>
<dbReference type="Proteomes" id="UP001183176">
    <property type="component" value="Unassembled WGS sequence"/>
</dbReference>
<proteinExistence type="predicted"/>
<reference evidence="2" key="1">
    <citation type="submission" date="2023-07" db="EMBL/GenBank/DDBJ databases">
        <title>30 novel species of actinomycetes from the DSMZ collection.</title>
        <authorList>
            <person name="Nouioui I."/>
        </authorList>
    </citation>
    <scope>NUCLEOTIDE SEQUENCE [LARGE SCALE GENOMIC DNA]</scope>
    <source>
        <strain evidence="2">DSM 44399</strain>
    </source>
</reference>
<dbReference type="RefSeq" id="WP_311421798.1">
    <property type="nucleotide sequence ID" value="NZ_JAVREH010000004.1"/>
</dbReference>
<sequence>MPADRQQPAHRSPCEHCGVEILWLPMADGSGWSAFDPASVPTALVQPAETYALTRRGVVPLAGRLHPPEQCICAHPCQVLAGDPLRAQPQSRGGT</sequence>
<dbReference type="EMBL" id="JAVREH010000004">
    <property type="protein sequence ID" value="MDT0260641.1"/>
    <property type="molecule type" value="Genomic_DNA"/>
</dbReference>
<comment type="caution">
    <text evidence="1">The sequence shown here is derived from an EMBL/GenBank/DDBJ whole genome shotgun (WGS) entry which is preliminary data.</text>
</comment>
<name>A0ABU2J6L9_9ACTN</name>
<gene>
    <name evidence="1" type="ORF">RM423_04465</name>
</gene>
<accession>A0ABU2J6L9</accession>
<evidence type="ECO:0008006" key="3">
    <source>
        <dbReference type="Google" id="ProtNLM"/>
    </source>
</evidence>
<evidence type="ECO:0000313" key="1">
    <source>
        <dbReference type="EMBL" id="MDT0260641.1"/>
    </source>
</evidence>
<evidence type="ECO:0000313" key="2">
    <source>
        <dbReference type="Proteomes" id="UP001183176"/>
    </source>
</evidence>
<protein>
    <recommendedName>
        <fullName evidence="3">Ferredoxin</fullName>
    </recommendedName>
</protein>
<organism evidence="1 2">
    <name type="scientific">Jatrophihabitans lederbergiae</name>
    <dbReference type="NCBI Taxonomy" id="3075547"/>
    <lineage>
        <taxon>Bacteria</taxon>
        <taxon>Bacillati</taxon>
        <taxon>Actinomycetota</taxon>
        <taxon>Actinomycetes</taxon>
        <taxon>Jatrophihabitantales</taxon>
        <taxon>Jatrophihabitantaceae</taxon>
        <taxon>Jatrophihabitans</taxon>
    </lineage>
</organism>